<dbReference type="PANTHER" id="PTHR34265">
    <property type="entry name" value="TYPE III PANTOTHENATE KINASE"/>
    <property type="match status" value="1"/>
</dbReference>
<evidence type="ECO:0000256" key="13">
    <source>
        <dbReference type="ARBA" id="ARBA00022993"/>
    </source>
</evidence>
<evidence type="ECO:0000256" key="5">
    <source>
        <dbReference type="ARBA" id="ARBA00011738"/>
    </source>
</evidence>
<feature type="binding site" evidence="16">
    <location>
        <position position="126"/>
    </location>
    <ligand>
        <name>K(+)</name>
        <dbReference type="ChEBI" id="CHEBI:29103"/>
    </ligand>
</feature>
<dbReference type="Gene3D" id="3.30.420.40">
    <property type="match status" value="2"/>
</dbReference>
<reference evidence="17 18" key="1">
    <citation type="submission" date="2015-04" db="EMBL/GenBank/DDBJ databases">
        <title>Draft Genome Sequence of the Novel Agar-Digesting Marine Bacterium Q1.</title>
        <authorList>
            <person name="Li Y."/>
            <person name="Li D."/>
            <person name="Chen G."/>
            <person name="Du Z."/>
        </authorList>
    </citation>
    <scope>NUCLEOTIDE SEQUENCE [LARGE SCALE GENOMIC DNA]</scope>
    <source>
        <strain evidence="17 18">Q1</strain>
    </source>
</reference>
<dbReference type="PATRIC" id="fig|1513271.3.peg.1545"/>
<keyword evidence="7 16" id="KW-0963">Cytoplasm</keyword>
<proteinExistence type="inferred from homology"/>
<dbReference type="EMBL" id="LAZL01000010">
    <property type="protein sequence ID" value="KMT65556.1"/>
    <property type="molecule type" value="Genomic_DNA"/>
</dbReference>
<keyword evidence="13 16" id="KW-0173">Coenzyme A biosynthesis</keyword>
<evidence type="ECO:0000256" key="10">
    <source>
        <dbReference type="ARBA" id="ARBA00022777"/>
    </source>
</evidence>
<keyword evidence="8 16" id="KW-0808">Transferase</keyword>
<dbReference type="GO" id="GO:0046872">
    <property type="term" value="F:metal ion binding"/>
    <property type="evidence" value="ECO:0007669"/>
    <property type="project" value="UniProtKB-KW"/>
</dbReference>
<dbReference type="CDD" id="cd24015">
    <property type="entry name" value="ASKHA_NBD_PanK-III"/>
    <property type="match status" value="1"/>
</dbReference>
<dbReference type="OrthoDB" id="9781305at2"/>
<dbReference type="GO" id="GO:0015937">
    <property type="term" value="P:coenzyme A biosynthetic process"/>
    <property type="evidence" value="ECO:0007669"/>
    <property type="project" value="UniProtKB-UniRule"/>
</dbReference>
<dbReference type="InterPro" id="IPR004619">
    <property type="entry name" value="Type_III_PanK"/>
</dbReference>
<dbReference type="GO" id="GO:0004594">
    <property type="term" value="F:pantothenate kinase activity"/>
    <property type="evidence" value="ECO:0007669"/>
    <property type="project" value="UniProtKB-UniRule"/>
</dbReference>
<feature type="binding site" evidence="16">
    <location>
        <begin position="7"/>
        <end position="14"/>
    </location>
    <ligand>
        <name>ATP</name>
        <dbReference type="ChEBI" id="CHEBI:30616"/>
    </ligand>
</feature>
<feature type="binding site" evidence="16">
    <location>
        <position position="181"/>
    </location>
    <ligand>
        <name>substrate</name>
    </ligand>
</feature>
<organism evidence="17 18">
    <name type="scientific">Catenovulum maritimum</name>
    <dbReference type="NCBI Taxonomy" id="1513271"/>
    <lineage>
        <taxon>Bacteria</taxon>
        <taxon>Pseudomonadati</taxon>
        <taxon>Pseudomonadota</taxon>
        <taxon>Gammaproteobacteria</taxon>
        <taxon>Alteromonadales</taxon>
        <taxon>Alteromonadaceae</taxon>
        <taxon>Catenovulum</taxon>
    </lineage>
</organism>
<dbReference type="UniPathway" id="UPA00241">
    <property type="reaction ID" value="UER00352"/>
</dbReference>
<comment type="subcellular location">
    <subcellularLocation>
        <location evidence="3 16">Cytoplasm</location>
    </subcellularLocation>
</comment>
<dbReference type="EC" id="2.7.1.33" evidence="6 16"/>
<evidence type="ECO:0000256" key="14">
    <source>
        <dbReference type="ARBA" id="ARBA00038036"/>
    </source>
</evidence>
<name>A0A0J8JLX0_9ALTE</name>
<evidence type="ECO:0000256" key="6">
    <source>
        <dbReference type="ARBA" id="ARBA00012102"/>
    </source>
</evidence>
<evidence type="ECO:0000256" key="8">
    <source>
        <dbReference type="ARBA" id="ARBA00022679"/>
    </source>
</evidence>
<keyword evidence="11 16" id="KW-0067">ATP-binding</keyword>
<dbReference type="GO" id="GO:0005737">
    <property type="term" value="C:cytoplasm"/>
    <property type="evidence" value="ECO:0007669"/>
    <property type="project" value="UniProtKB-SubCell"/>
</dbReference>
<evidence type="ECO:0000256" key="15">
    <source>
        <dbReference type="ARBA" id="ARBA00040883"/>
    </source>
</evidence>
<dbReference type="STRING" id="1513271.XM47_07565"/>
<evidence type="ECO:0000256" key="2">
    <source>
        <dbReference type="ARBA" id="ARBA00001958"/>
    </source>
</evidence>
<dbReference type="HAMAP" id="MF_01274">
    <property type="entry name" value="Pantothen_kinase_3"/>
    <property type="match status" value="1"/>
</dbReference>
<feature type="active site" description="Proton acceptor" evidence="16">
    <location>
        <position position="106"/>
    </location>
</feature>
<comment type="cofactor">
    <cofactor evidence="2">
        <name>K(+)</name>
        <dbReference type="ChEBI" id="CHEBI:29103"/>
    </cofactor>
</comment>
<evidence type="ECO:0000256" key="12">
    <source>
        <dbReference type="ARBA" id="ARBA00022958"/>
    </source>
</evidence>
<accession>A0A0J8JLX0</accession>
<protein>
    <recommendedName>
        <fullName evidence="15 16">Type III pantothenate kinase</fullName>
        <ecNumber evidence="6 16">2.7.1.33</ecNumber>
    </recommendedName>
    <alternativeName>
        <fullName evidence="16">PanK-III</fullName>
    </alternativeName>
    <alternativeName>
        <fullName evidence="16">Pantothenic acid kinase</fullName>
    </alternativeName>
</protein>
<keyword evidence="18" id="KW-1185">Reference proteome</keyword>
<keyword evidence="16" id="KW-0479">Metal-binding</keyword>
<dbReference type="AlphaFoldDB" id="A0A0J8JLX0"/>
<dbReference type="NCBIfam" id="TIGR00671">
    <property type="entry name" value="baf"/>
    <property type="match status" value="1"/>
</dbReference>
<dbReference type="GO" id="GO:0005524">
    <property type="term" value="F:ATP binding"/>
    <property type="evidence" value="ECO:0007669"/>
    <property type="project" value="UniProtKB-UniRule"/>
</dbReference>
<keyword evidence="9 16" id="KW-0547">Nucleotide-binding</keyword>
<feature type="binding site" evidence="16">
    <location>
        <begin position="104"/>
        <end position="107"/>
    </location>
    <ligand>
        <name>substrate</name>
    </ligand>
</feature>
<comment type="caution">
    <text evidence="17">The sequence shown here is derived from an EMBL/GenBank/DDBJ whole genome shotgun (WGS) entry which is preliminary data.</text>
</comment>
<comment type="pathway">
    <text evidence="4 16">Cofactor biosynthesis; coenzyme A biosynthesis; CoA from (R)-pantothenate: step 1/5.</text>
</comment>
<comment type="catalytic activity">
    <reaction evidence="1 16">
        <text>(R)-pantothenate + ATP = (R)-4'-phosphopantothenate + ADP + H(+)</text>
        <dbReference type="Rhea" id="RHEA:16373"/>
        <dbReference type="ChEBI" id="CHEBI:10986"/>
        <dbReference type="ChEBI" id="CHEBI:15378"/>
        <dbReference type="ChEBI" id="CHEBI:29032"/>
        <dbReference type="ChEBI" id="CHEBI:30616"/>
        <dbReference type="ChEBI" id="CHEBI:456216"/>
        <dbReference type="EC" id="2.7.1.33"/>
    </reaction>
</comment>
<feature type="binding site" evidence="16">
    <location>
        <position position="97"/>
    </location>
    <ligand>
        <name>substrate</name>
    </ligand>
</feature>
<gene>
    <name evidence="16" type="primary">coaX</name>
    <name evidence="17" type="ORF">XM47_07565</name>
</gene>
<dbReference type="Pfam" id="PF03309">
    <property type="entry name" value="Pan_kinase"/>
    <property type="match status" value="1"/>
</dbReference>
<dbReference type="SUPFAM" id="SSF53067">
    <property type="entry name" value="Actin-like ATPase domain"/>
    <property type="match status" value="2"/>
</dbReference>
<comment type="function">
    <text evidence="16">Catalyzes the phosphorylation of pantothenate (Pan), the first step in CoA biosynthesis.</text>
</comment>
<comment type="similarity">
    <text evidence="14 16">Belongs to the type III pantothenate kinase family.</text>
</comment>
<evidence type="ECO:0000256" key="16">
    <source>
        <dbReference type="HAMAP-Rule" id="MF_01274"/>
    </source>
</evidence>
<dbReference type="PANTHER" id="PTHR34265:SF1">
    <property type="entry name" value="TYPE III PANTOTHENATE KINASE"/>
    <property type="match status" value="1"/>
</dbReference>
<comment type="subunit">
    <text evidence="5 16">Homodimer.</text>
</comment>
<evidence type="ECO:0000313" key="18">
    <source>
        <dbReference type="Proteomes" id="UP000037600"/>
    </source>
</evidence>
<dbReference type="InterPro" id="IPR043129">
    <property type="entry name" value="ATPase_NBD"/>
</dbReference>
<dbReference type="Proteomes" id="UP000037600">
    <property type="component" value="Unassembled WGS sequence"/>
</dbReference>
<keyword evidence="12 16" id="KW-0630">Potassium</keyword>
<evidence type="ECO:0000256" key="3">
    <source>
        <dbReference type="ARBA" id="ARBA00004496"/>
    </source>
</evidence>
<comment type="cofactor">
    <cofactor evidence="16">
        <name>NH4(+)</name>
        <dbReference type="ChEBI" id="CHEBI:28938"/>
    </cofactor>
    <cofactor evidence="16">
        <name>K(+)</name>
        <dbReference type="ChEBI" id="CHEBI:29103"/>
    </cofactor>
    <text evidence="16">A monovalent cation. Ammonium or potassium.</text>
</comment>
<evidence type="ECO:0000256" key="11">
    <source>
        <dbReference type="ARBA" id="ARBA00022840"/>
    </source>
</evidence>
<evidence type="ECO:0000313" key="17">
    <source>
        <dbReference type="EMBL" id="KMT65556.1"/>
    </source>
</evidence>
<evidence type="ECO:0000256" key="7">
    <source>
        <dbReference type="ARBA" id="ARBA00022490"/>
    </source>
</evidence>
<evidence type="ECO:0000256" key="1">
    <source>
        <dbReference type="ARBA" id="ARBA00001206"/>
    </source>
</evidence>
<evidence type="ECO:0000256" key="9">
    <source>
        <dbReference type="ARBA" id="ARBA00022741"/>
    </source>
</evidence>
<sequence>MIVLLIDQGNTKAKYAWCDVIENKKHQASGFFSSAPIIHSIEEQALVGLKPDRILMASVASEANQKAIKSSVQEIYPKLALEIITTPTQAYGLTNAYQAHTRLGVDRWLAMLGAKATTDKAFIVIDAGTAVTLDVVDKQGNHQGGWILPNVNFCAESLANRAGKIELKQLNPISISLGRVTEDCVYNALYASHIQLIKSQYNEQITGEKPLILLAGGDAQLYLELLQQEQVPAKIVTNLVFLGMLEYLSD</sequence>
<evidence type="ECO:0000256" key="4">
    <source>
        <dbReference type="ARBA" id="ARBA00005225"/>
    </source>
</evidence>
<feature type="binding site" evidence="16">
    <location>
        <position position="129"/>
    </location>
    <ligand>
        <name>ATP</name>
        <dbReference type="ChEBI" id="CHEBI:30616"/>
    </ligand>
</feature>
<dbReference type="RefSeq" id="WP_048691314.1">
    <property type="nucleotide sequence ID" value="NZ_KQ130487.1"/>
</dbReference>
<keyword evidence="10 16" id="KW-0418">Kinase</keyword>